<name>A0A645D4E4_9ZZZZ</name>
<sequence length="80" mass="8463">MGSQDSPIAADVPVKSFDEHSASRALVHIVNFCCVDAAECGQAHGQEFTQGGARVVFASSEFSDPLLPLKEHGGFWSLAT</sequence>
<organism evidence="1">
    <name type="scientific">bioreactor metagenome</name>
    <dbReference type="NCBI Taxonomy" id="1076179"/>
    <lineage>
        <taxon>unclassified sequences</taxon>
        <taxon>metagenomes</taxon>
        <taxon>ecological metagenomes</taxon>
    </lineage>
</organism>
<protein>
    <submittedName>
        <fullName evidence="1">Uncharacterized protein</fullName>
    </submittedName>
</protein>
<evidence type="ECO:0000313" key="1">
    <source>
        <dbReference type="EMBL" id="MPM84246.1"/>
    </source>
</evidence>
<accession>A0A645D4E4</accession>
<dbReference type="AlphaFoldDB" id="A0A645D4E4"/>
<dbReference type="EMBL" id="VSSQ01032845">
    <property type="protein sequence ID" value="MPM84246.1"/>
    <property type="molecule type" value="Genomic_DNA"/>
</dbReference>
<reference evidence="1" key="1">
    <citation type="submission" date="2019-08" db="EMBL/GenBank/DDBJ databases">
        <authorList>
            <person name="Kucharzyk K."/>
            <person name="Murdoch R.W."/>
            <person name="Higgins S."/>
            <person name="Loffler F."/>
        </authorList>
    </citation>
    <scope>NUCLEOTIDE SEQUENCE</scope>
</reference>
<comment type="caution">
    <text evidence="1">The sequence shown here is derived from an EMBL/GenBank/DDBJ whole genome shotgun (WGS) entry which is preliminary data.</text>
</comment>
<gene>
    <name evidence="1" type="ORF">SDC9_131317</name>
</gene>
<proteinExistence type="predicted"/>